<keyword evidence="15" id="KW-1185">Reference proteome</keyword>
<evidence type="ECO:0000256" key="5">
    <source>
        <dbReference type="ARBA" id="ARBA00022729"/>
    </source>
</evidence>
<gene>
    <name evidence="14" type="ORF">DXN05_17010</name>
</gene>
<dbReference type="PROSITE" id="PS52016">
    <property type="entry name" value="TONB_DEPENDENT_REC_3"/>
    <property type="match status" value="1"/>
</dbReference>
<protein>
    <submittedName>
        <fullName evidence="14">SusC/RagA family TonB-linked outer membrane protein</fullName>
    </submittedName>
</protein>
<evidence type="ECO:0000256" key="3">
    <source>
        <dbReference type="ARBA" id="ARBA00022452"/>
    </source>
</evidence>
<accession>A0A3E1NGT1</accession>
<evidence type="ECO:0000256" key="6">
    <source>
        <dbReference type="ARBA" id="ARBA00023077"/>
    </source>
</evidence>
<evidence type="ECO:0000256" key="8">
    <source>
        <dbReference type="ARBA" id="ARBA00023170"/>
    </source>
</evidence>
<keyword evidence="2 10" id="KW-0813">Transport</keyword>
<keyword evidence="9 10" id="KW-0998">Cell outer membrane</keyword>
<keyword evidence="8" id="KW-0675">Receptor</keyword>
<dbReference type="InterPro" id="IPR037066">
    <property type="entry name" value="Plug_dom_sf"/>
</dbReference>
<dbReference type="Pfam" id="PF00593">
    <property type="entry name" value="TonB_dep_Rec_b-barrel"/>
    <property type="match status" value="1"/>
</dbReference>
<dbReference type="InterPro" id="IPR023997">
    <property type="entry name" value="TonB-dep_OMP_SusC/RagA_CS"/>
</dbReference>
<dbReference type="NCBIfam" id="TIGR04057">
    <property type="entry name" value="SusC_RagA_signa"/>
    <property type="match status" value="1"/>
</dbReference>
<comment type="caution">
    <text evidence="14">The sequence shown here is derived from an EMBL/GenBank/DDBJ whole genome shotgun (WGS) entry which is preliminary data.</text>
</comment>
<feature type="domain" description="TonB-dependent receptor-like beta-barrel" evidence="12">
    <location>
        <begin position="421"/>
        <end position="939"/>
    </location>
</feature>
<dbReference type="GO" id="GO:0009279">
    <property type="term" value="C:cell outer membrane"/>
    <property type="evidence" value="ECO:0007669"/>
    <property type="project" value="UniProtKB-SubCell"/>
</dbReference>
<dbReference type="Gene3D" id="2.170.130.10">
    <property type="entry name" value="TonB-dependent receptor, plug domain"/>
    <property type="match status" value="1"/>
</dbReference>
<keyword evidence="7 10" id="KW-0472">Membrane</keyword>
<keyword evidence="6 11" id="KW-0798">TonB box</keyword>
<dbReference type="AlphaFoldDB" id="A0A3E1NGT1"/>
<evidence type="ECO:0000256" key="1">
    <source>
        <dbReference type="ARBA" id="ARBA00004571"/>
    </source>
</evidence>
<evidence type="ECO:0000256" key="11">
    <source>
        <dbReference type="RuleBase" id="RU003357"/>
    </source>
</evidence>
<evidence type="ECO:0000256" key="9">
    <source>
        <dbReference type="ARBA" id="ARBA00023237"/>
    </source>
</evidence>
<dbReference type="Gene3D" id="2.60.40.1120">
    <property type="entry name" value="Carboxypeptidase-like, regulatory domain"/>
    <property type="match status" value="1"/>
</dbReference>
<dbReference type="SUPFAM" id="SSF49464">
    <property type="entry name" value="Carboxypeptidase regulatory domain-like"/>
    <property type="match status" value="1"/>
</dbReference>
<evidence type="ECO:0000256" key="10">
    <source>
        <dbReference type="PROSITE-ProRule" id="PRU01360"/>
    </source>
</evidence>
<proteinExistence type="inferred from homology"/>
<comment type="subcellular location">
    <subcellularLocation>
        <location evidence="1 10">Cell outer membrane</location>
        <topology evidence="1 10">Multi-pass membrane protein</topology>
    </subcellularLocation>
</comment>
<keyword evidence="3 10" id="KW-1134">Transmembrane beta strand</keyword>
<keyword evidence="5" id="KW-0732">Signal</keyword>
<dbReference type="Pfam" id="PF13715">
    <property type="entry name" value="CarbopepD_reg_2"/>
    <property type="match status" value="1"/>
</dbReference>
<dbReference type="GO" id="GO:0044718">
    <property type="term" value="P:siderophore transmembrane transport"/>
    <property type="evidence" value="ECO:0007669"/>
    <property type="project" value="TreeGrafter"/>
</dbReference>
<keyword evidence="4 10" id="KW-0812">Transmembrane</keyword>
<dbReference type="InterPro" id="IPR036942">
    <property type="entry name" value="Beta-barrel_TonB_sf"/>
</dbReference>
<dbReference type="InterPro" id="IPR039426">
    <property type="entry name" value="TonB-dep_rcpt-like"/>
</dbReference>
<dbReference type="InterPro" id="IPR012910">
    <property type="entry name" value="Plug_dom"/>
</dbReference>
<dbReference type="InterPro" id="IPR008969">
    <property type="entry name" value="CarboxyPept-like_regulatory"/>
</dbReference>
<evidence type="ECO:0000259" key="12">
    <source>
        <dbReference type="Pfam" id="PF00593"/>
    </source>
</evidence>
<dbReference type="InterPro" id="IPR023996">
    <property type="entry name" value="TonB-dep_OMP_SusC/RagA"/>
</dbReference>
<dbReference type="NCBIfam" id="TIGR04056">
    <property type="entry name" value="OMP_RagA_SusC"/>
    <property type="match status" value="1"/>
</dbReference>
<dbReference type="Proteomes" id="UP000261284">
    <property type="component" value="Unassembled WGS sequence"/>
</dbReference>
<evidence type="ECO:0000256" key="2">
    <source>
        <dbReference type="ARBA" id="ARBA00022448"/>
    </source>
</evidence>
<dbReference type="EMBL" id="QTJU01000006">
    <property type="protein sequence ID" value="RFM27159.1"/>
    <property type="molecule type" value="Genomic_DNA"/>
</dbReference>
<reference evidence="14 15" key="1">
    <citation type="submission" date="2018-08" db="EMBL/GenBank/DDBJ databases">
        <title>Chitinophagaceae sp. K23C18032701, a novel bacterium isolated from forest soil.</title>
        <authorList>
            <person name="Wang C."/>
        </authorList>
    </citation>
    <scope>NUCLEOTIDE SEQUENCE [LARGE SCALE GENOMIC DNA]</scope>
    <source>
        <strain evidence="14 15">K23C18032701</strain>
    </source>
</reference>
<dbReference type="Gene3D" id="2.40.170.20">
    <property type="entry name" value="TonB-dependent receptor, beta-barrel domain"/>
    <property type="match status" value="1"/>
</dbReference>
<dbReference type="PANTHER" id="PTHR30069:SF29">
    <property type="entry name" value="HEMOGLOBIN AND HEMOGLOBIN-HAPTOGLOBIN-BINDING PROTEIN 1-RELATED"/>
    <property type="match status" value="1"/>
</dbReference>
<evidence type="ECO:0000256" key="7">
    <source>
        <dbReference type="ARBA" id="ARBA00023136"/>
    </source>
</evidence>
<dbReference type="RefSeq" id="WP_116848463.1">
    <property type="nucleotide sequence ID" value="NZ_QTJU01000006.1"/>
</dbReference>
<dbReference type="OrthoDB" id="9768177at2"/>
<dbReference type="GO" id="GO:0015344">
    <property type="term" value="F:siderophore uptake transmembrane transporter activity"/>
    <property type="evidence" value="ECO:0007669"/>
    <property type="project" value="TreeGrafter"/>
</dbReference>
<comment type="similarity">
    <text evidence="10 11">Belongs to the TonB-dependent receptor family.</text>
</comment>
<evidence type="ECO:0000256" key="4">
    <source>
        <dbReference type="ARBA" id="ARBA00022692"/>
    </source>
</evidence>
<dbReference type="PANTHER" id="PTHR30069">
    <property type="entry name" value="TONB-DEPENDENT OUTER MEMBRANE RECEPTOR"/>
    <property type="match status" value="1"/>
</dbReference>
<feature type="domain" description="TonB-dependent receptor plug" evidence="13">
    <location>
        <begin position="120"/>
        <end position="255"/>
    </location>
</feature>
<name>A0A3E1NGT1_9BACT</name>
<evidence type="ECO:0000259" key="13">
    <source>
        <dbReference type="Pfam" id="PF07715"/>
    </source>
</evidence>
<organism evidence="14 15">
    <name type="scientific">Deminuibacter soli</name>
    <dbReference type="NCBI Taxonomy" id="2291815"/>
    <lineage>
        <taxon>Bacteria</taxon>
        <taxon>Pseudomonadati</taxon>
        <taxon>Bacteroidota</taxon>
        <taxon>Chitinophagia</taxon>
        <taxon>Chitinophagales</taxon>
        <taxon>Chitinophagaceae</taxon>
        <taxon>Deminuibacter</taxon>
    </lineage>
</organism>
<dbReference type="SUPFAM" id="SSF56935">
    <property type="entry name" value="Porins"/>
    <property type="match status" value="1"/>
</dbReference>
<evidence type="ECO:0000313" key="14">
    <source>
        <dbReference type="EMBL" id="RFM27159.1"/>
    </source>
</evidence>
<sequence length="983" mass="105043">MKNLKPFYLGLWCLLLMPLLLFSQGRTVTGNITDINGRPIAGATVSLKQLNQLTTSDASGRFTLSIPAGATSIMISSTGFKSKTVSVDAGAASVTVQLEEDVARLDEVVVTGLATSVKRKNLANAVASISAQQLTGVAPGQTLDGVLSGKIPGALINANSGAPGGGSSVKLRGVTSVYGNTQPLYVIDGVFIDNTATSGGLNAVTGAASGGAPTSNQDNPSSRISDIRPEDIENIEILKGASAASIYGSKASAGVIIITTQRGRQGKTSITVSQDLGQIRVRKLLGVRQFTAARAASLSSDSATSVALAKQFTDAQAAGHIYDYEKEVYGNKGFARNTVLSMSGGSDKTTFFFSAATKKEDGIVKNTGYKNTAFRLNVDHRLSDRIKIGVSTNYINSSADRGISGNDNSGVSLGIALASTPSFAQLHPDNQGNYPNNPFAASNPLQTIALMRNNESVNRFIGGANIEAVLQKSLQSTTKFVGRGGVDFYNLQTNVQFPGILQFQAVNKGTSIQGFTKNLSTNYIFSLVNSYTPSSALALTTSAGITQETGDYNNLLNVATQVIAGQSNVDQAGALTATQFRSKYQNNGIFAQEEATLLEGITLTAGVRFDRSSNNGNVAHYYAYPKAGVSWNLTQLGFGKNTFFNNFKLRAAYGEATNVPAYGSKFTSAVVSNIAGNPGSLINTQQGDPAIQPERQKELETGLDFSILKGRLGFELTYYYKKIDNFLMLSNLPASSGFSTKWLNAGDLRNQGVELGMNAKPIQTRNVTWNSSVNFWLNRSKVTRFIIPPIPQGSFGYVLGSFQVEQGKSATQIVGLNGAGVGVLGDAEPKFQMSTYNDITFFNKLSLRFLLHWKHGGDNINLTSLQNDFGGTSVDYDNVTNKQGLPDGVYRITQVGVNAEQFVKDAGYLRLREIGLYYSITKLPVSFIRGIRVGVSLNNYLTITKYKSYDPEVSNFGTGFSTGVDVDPYPATKRADFHISVDF</sequence>
<evidence type="ECO:0000313" key="15">
    <source>
        <dbReference type="Proteomes" id="UP000261284"/>
    </source>
</evidence>
<dbReference type="InterPro" id="IPR000531">
    <property type="entry name" value="Beta-barrel_TonB"/>
</dbReference>
<dbReference type="Pfam" id="PF07715">
    <property type="entry name" value="Plug"/>
    <property type="match status" value="1"/>
</dbReference>